<accession>A0A4Q9QFW7</accession>
<dbReference type="EMBL" id="QJUI01000026">
    <property type="protein sequence ID" value="TBU72343.1"/>
    <property type="molecule type" value="Genomic_DNA"/>
</dbReference>
<dbReference type="PIRSF" id="PIRSF028291">
    <property type="entry name" value="UCP028291"/>
    <property type="match status" value="1"/>
</dbReference>
<reference evidence="1 2" key="1">
    <citation type="submission" date="2018-06" db="EMBL/GenBank/DDBJ databases">
        <title>Three novel Pseudomonas species isolated from symptomatic oak.</title>
        <authorList>
            <person name="Bueno-Gonzalez V."/>
            <person name="Brady C."/>
        </authorList>
    </citation>
    <scope>NUCLEOTIDE SEQUENCE [LARGE SCALE GENOMIC DNA]</scope>
    <source>
        <strain evidence="1 2">P9A</strain>
    </source>
</reference>
<dbReference type="OrthoDB" id="9806511at2"/>
<dbReference type="AlphaFoldDB" id="A0A4Q9QFW7"/>
<evidence type="ECO:0000313" key="1">
    <source>
        <dbReference type="EMBL" id="TBU72343.1"/>
    </source>
</evidence>
<evidence type="ECO:0000313" key="2">
    <source>
        <dbReference type="Proteomes" id="UP000292302"/>
    </source>
</evidence>
<dbReference type="Pfam" id="PF09981">
    <property type="entry name" value="DUF2218"/>
    <property type="match status" value="1"/>
</dbReference>
<dbReference type="Proteomes" id="UP000292302">
    <property type="component" value="Unassembled WGS sequence"/>
</dbReference>
<dbReference type="RefSeq" id="WP_131182165.1">
    <property type="nucleotide sequence ID" value="NZ_QJUI01000026.1"/>
</dbReference>
<dbReference type="Gene3D" id="3.30.310.50">
    <property type="entry name" value="Alpha-D-phosphohexomutase, C-terminal domain"/>
    <property type="match status" value="1"/>
</dbReference>
<keyword evidence="2" id="KW-1185">Reference proteome</keyword>
<comment type="caution">
    <text evidence="1">The sequence shown here is derived from an EMBL/GenBank/DDBJ whole genome shotgun (WGS) entry which is preliminary data.</text>
</comment>
<sequence length="99" mass="11253">MTRLHGTVATTSASLYMTKLCKHFRHKITVEFDAREARAEFPYGLCLMYADEQALSFECQAQDDEAVAKMRAVVDDHLVRFASKEALQIDWRAGPQENA</sequence>
<protein>
    <submittedName>
        <fullName evidence="1">DUF2218 domain-containing protein</fullName>
    </submittedName>
</protein>
<proteinExistence type="predicted"/>
<dbReference type="InterPro" id="IPR014543">
    <property type="entry name" value="UCP028291"/>
</dbReference>
<name>A0A4Q9QFW7_9GAMM</name>
<organism evidence="1 2">
    <name type="scientific">Phytopseudomonas daroniae</name>
    <dbReference type="NCBI Taxonomy" id="2487519"/>
    <lineage>
        <taxon>Bacteria</taxon>
        <taxon>Pseudomonadati</taxon>
        <taxon>Pseudomonadota</taxon>
        <taxon>Gammaproteobacteria</taxon>
        <taxon>Pseudomonadales</taxon>
        <taxon>Pseudomonadaceae</taxon>
        <taxon>Phytopseudomonas</taxon>
    </lineage>
</organism>
<gene>
    <name evidence="1" type="ORF">DNK06_22175</name>
</gene>